<dbReference type="AlphaFoldDB" id="A0A452GRK3"/>
<dbReference type="PROSITE" id="PS51253">
    <property type="entry name" value="HTH_CENPB"/>
    <property type="match status" value="1"/>
</dbReference>
<reference evidence="3" key="2">
    <citation type="submission" date="2025-08" db="UniProtKB">
        <authorList>
            <consortium name="Ensembl"/>
        </authorList>
    </citation>
    <scope>IDENTIFICATION</scope>
</reference>
<dbReference type="InterPro" id="IPR006600">
    <property type="entry name" value="HTH_CenpB_DNA-bd_dom"/>
</dbReference>
<feature type="domain" description="HTH CENPB-type" evidence="2">
    <location>
        <begin position="1"/>
        <end position="71"/>
    </location>
</feature>
<dbReference type="Gene3D" id="1.10.10.60">
    <property type="entry name" value="Homeodomain-like"/>
    <property type="match status" value="1"/>
</dbReference>
<organism evidence="3 4">
    <name type="scientific">Gopherus agassizii</name>
    <name type="common">Agassiz's desert tortoise</name>
    <dbReference type="NCBI Taxonomy" id="38772"/>
    <lineage>
        <taxon>Eukaryota</taxon>
        <taxon>Metazoa</taxon>
        <taxon>Chordata</taxon>
        <taxon>Craniata</taxon>
        <taxon>Vertebrata</taxon>
        <taxon>Euteleostomi</taxon>
        <taxon>Archelosauria</taxon>
        <taxon>Testudinata</taxon>
        <taxon>Testudines</taxon>
        <taxon>Cryptodira</taxon>
        <taxon>Durocryptodira</taxon>
        <taxon>Testudinoidea</taxon>
        <taxon>Testudinidae</taxon>
        <taxon>Gopherus</taxon>
    </lineage>
</organism>
<accession>A0A452GRK3</accession>
<evidence type="ECO:0000259" key="2">
    <source>
        <dbReference type="PROSITE" id="PS51253"/>
    </source>
</evidence>
<evidence type="ECO:0000313" key="3">
    <source>
        <dbReference type="Ensembl" id="ENSGAGP00000004616.1"/>
    </source>
</evidence>
<evidence type="ECO:0000256" key="1">
    <source>
        <dbReference type="ARBA" id="ARBA00023125"/>
    </source>
</evidence>
<keyword evidence="1" id="KW-0238">DNA-binding</keyword>
<keyword evidence="4" id="KW-1185">Reference proteome</keyword>
<proteinExistence type="predicted"/>
<dbReference type="STRING" id="38772.ENSGAGP00000004616"/>
<dbReference type="Ensembl" id="ENSGAGT00000005407.1">
    <property type="protein sequence ID" value="ENSGAGP00000004616.1"/>
    <property type="gene ID" value="ENSGAGG00000003815.1"/>
</dbReference>
<protein>
    <recommendedName>
        <fullName evidence="2">HTH CENPB-type domain-containing protein</fullName>
    </recommendedName>
</protein>
<reference evidence="3" key="3">
    <citation type="submission" date="2025-09" db="UniProtKB">
        <authorList>
            <consortium name="Ensembl"/>
        </authorList>
    </citation>
    <scope>IDENTIFICATION</scope>
</reference>
<dbReference type="InterPro" id="IPR009057">
    <property type="entry name" value="Homeodomain-like_sf"/>
</dbReference>
<name>A0A452GRK3_9SAUR</name>
<dbReference type="Pfam" id="PF03221">
    <property type="entry name" value="HTH_Tnp_Tc5"/>
    <property type="match status" value="1"/>
</dbReference>
<reference evidence="4" key="1">
    <citation type="journal article" date="2017" name="PLoS ONE">
        <title>The Agassiz's desert tortoise genome provides a resource for the conservation of a threatened species.</title>
        <authorList>
            <person name="Tollis M."/>
            <person name="DeNardo D.F."/>
            <person name="Cornelius J.A."/>
            <person name="Dolby G.A."/>
            <person name="Edwards T."/>
            <person name="Henen B.T."/>
            <person name="Karl A.E."/>
            <person name="Murphy R.W."/>
            <person name="Kusumi K."/>
        </authorList>
    </citation>
    <scope>NUCLEOTIDE SEQUENCE [LARGE SCALE GENOMIC DNA]</scope>
</reference>
<sequence length="87" mass="9851">VENKECLLSLWIEDQNQQNIPLSLLVIQAKAKSLYANLKRDQGEGSQRLSQQVEDGWFDRFKIHNFKMPSEATSADTGHCGLNVSMT</sequence>
<dbReference type="Proteomes" id="UP000291020">
    <property type="component" value="Unassembled WGS sequence"/>
</dbReference>
<evidence type="ECO:0000313" key="4">
    <source>
        <dbReference type="Proteomes" id="UP000291020"/>
    </source>
</evidence>
<dbReference type="SUPFAM" id="SSF46689">
    <property type="entry name" value="Homeodomain-like"/>
    <property type="match status" value="1"/>
</dbReference>
<dbReference type="GO" id="GO:0003677">
    <property type="term" value="F:DNA binding"/>
    <property type="evidence" value="ECO:0007669"/>
    <property type="project" value="UniProtKB-KW"/>
</dbReference>